<dbReference type="Proteomes" id="UP001069802">
    <property type="component" value="Unassembled WGS sequence"/>
</dbReference>
<dbReference type="InterPro" id="IPR023346">
    <property type="entry name" value="Lysozyme-like_dom_sf"/>
</dbReference>
<dbReference type="CDD" id="cd13400">
    <property type="entry name" value="LT_IagB-like"/>
    <property type="match status" value="1"/>
</dbReference>
<feature type="signal peptide" evidence="2">
    <location>
        <begin position="1"/>
        <end position="20"/>
    </location>
</feature>
<evidence type="ECO:0000256" key="2">
    <source>
        <dbReference type="SAM" id="SignalP"/>
    </source>
</evidence>
<sequence length="146" mass="16307">MKKMLFSLILMLAMTTNAQAFCYAEAGKEYSVNPDLLKAIAYVESSWNNQAINSNTNGSEDVCLMQVNSFWIRHLSDYGITRQALLDDACLCVKTGAYILAYEISSVGQSWLAVGQYHRGPNGPRSKKNDYAEKVYSVYLRLQAGN</sequence>
<evidence type="ECO:0000259" key="3">
    <source>
        <dbReference type="Pfam" id="PF01464"/>
    </source>
</evidence>
<reference evidence="4" key="1">
    <citation type="submission" date="2022-12" db="EMBL/GenBank/DDBJ databases">
        <title>Bacterial isolates from different developmental stages of Nematostella vectensis.</title>
        <authorList>
            <person name="Fraune S."/>
        </authorList>
    </citation>
    <scope>NUCLEOTIDE SEQUENCE</scope>
    <source>
        <strain evidence="4">G21630-S1</strain>
    </source>
</reference>
<comment type="caution">
    <text evidence="4">The sequence shown here is derived from an EMBL/GenBank/DDBJ whole genome shotgun (WGS) entry which is preliminary data.</text>
</comment>
<gene>
    <name evidence="4" type="ORF">O4H49_20175</name>
</gene>
<dbReference type="EMBL" id="JAPWGY010000018">
    <property type="protein sequence ID" value="MCZ4283113.1"/>
    <property type="molecule type" value="Genomic_DNA"/>
</dbReference>
<keyword evidence="5" id="KW-1185">Reference proteome</keyword>
<dbReference type="SUPFAM" id="SSF53955">
    <property type="entry name" value="Lysozyme-like"/>
    <property type="match status" value="1"/>
</dbReference>
<feature type="domain" description="Transglycosylase SLT" evidence="3">
    <location>
        <begin position="22"/>
        <end position="132"/>
    </location>
</feature>
<dbReference type="Pfam" id="PF01464">
    <property type="entry name" value="SLT"/>
    <property type="match status" value="1"/>
</dbReference>
<keyword evidence="2" id="KW-0732">Signal</keyword>
<name>A0ABT4LPS4_9PROT</name>
<comment type="similarity">
    <text evidence="1">Belongs to the virb1 family.</text>
</comment>
<evidence type="ECO:0000313" key="4">
    <source>
        <dbReference type="EMBL" id="MCZ4283113.1"/>
    </source>
</evidence>
<dbReference type="RefSeq" id="WP_269425235.1">
    <property type="nucleotide sequence ID" value="NZ_JAPWGY010000018.1"/>
</dbReference>
<accession>A0ABT4LPS4</accession>
<protein>
    <submittedName>
        <fullName evidence="4">Lytic transglycosylase domain-containing protein</fullName>
    </submittedName>
</protein>
<organism evidence="4 5">
    <name type="scientific">Kiloniella laminariae</name>
    <dbReference type="NCBI Taxonomy" id="454162"/>
    <lineage>
        <taxon>Bacteria</taxon>
        <taxon>Pseudomonadati</taxon>
        <taxon>Pseudomonadota</taxon>
        <taxon>Alphaproteobacteria</taxon>
        <taxon>Rhodospirillales</taxon>
        <taxon>Kiloniellaceae</taxon>
        <taxon>Kiloniella</taxon>
    </lineage>
</organism>
<evidence type="ECO:0000313" key="5">
    <source>
        <dbReference type="Proteomes" id="UP001069802"/>
    </source>
</evidence>
<dbReference type="Gene3D" id="1.10.530.10">
    <property type="match status" value="1"/>
</dbReference>
<proteinExistence type="inferred from homology"/>
<feature type="chain" id="PRO_5046232721" evidence="2">
    <location>
        <begin position="21"/>
        <end position="146"/>
    </location>
</feature>
<evidence type="ECO:0000256" key="1">
    <source>
        <dbReference type="ARBA" id="ARBA00009387"/>
    </source>
</evidence>
<dbReference type="InterPro" id="IPR008258">
    <property type="entry name" value="Transglycosylase_SLT_dom_1"/>
</dbReference>